<dbReference type="Proteomes" id="UP000007519">
    <property type="component" value="Chromosome"/>
</dbReference>
<evidence type="ECO:0000313" key="1">
    <source>
        <dbReference type="EMBL" id="AFC26302.1"/>
    </source>
</evidence>
<protein>
    <submittedName>
        <fullName evidence="1">Uncharacterized protein</fullName>
    </submittedName>
</protein>
<dbReference type="STRING" id="984262.SGRA_3578"/>
<gene>
    <name evidence="1" type="ordered locus">SGRA_3578</name>
</gene>
<evidence type="ECO:0000313" key="2">
    <source>
        <dbReference type="Proteomes" id="UP000007519"/>
    </source>
</evidence>
<name>H6L5Q2_SAPGL</name>
<dbReference type="HOGENOM" id="CLU_2182102_0_0_10"/>
<accession>H6L5Q2</accession>
<dbReference type="AlphaFoldDB" id="H6L5Q2"/>
<dbReference type="KEGG" id="sgn:SGRA_3578"/>
<organism evidence="1 2">
    <name type="scientific">Saprospira grandis (strain Lewin)</name>
    <dbReference type="NCBI Taxonomy" id="984262"/>
    <lineage>
        <taxon>Bacteria</taxon>
        <taxon>Pseudomonadati</taxon>
        <taxon>Bacteroidota</taxon>
        <taxon>Saprospiria</taxon>
        <taxon>Saprospirales</taxon>
        <taxon>Saprospiraceae</taxon>
        <taxon>Saprospira</taxon>
    </lineage>
</organism>
<keyword evidence="2" id="KW-1185">Reference proteome</keyword>
<sequence>MLIHINSPVCIDLQLGLPAFGGRLLPLVVELRTKVLVVVRWLAVTCFAASAPVGRVARLCAGCARWVWPSAPPAHRLLPLVVEDALKGLLWPAALGACYMGGAVEKDIS</sequence>
<proteinExistence type="predicted"/>
<dbReference type="EMBL" id="CP002831">
    <property type="protein sequence ID" value="AFC26302.1"/>
    <property type="molecule type" value="Genomic_DNA"/>
</dbReference>
<reference evidence="1 2" key="1">
    <citation type="journal article" date="2012" name="Stand. Genomic Sci.">
        <title>Complete genome sequencing and analysis of Saprospira grandis str. Lewin, a predatory marine bacterium.</title>
        <authorList>
            <person name="Saw J.H."/>
            <person name="Yuryev A."/>
            <person name="Kanbe M."/>
            <person name="Hou S."/>
            <person name="Young A.G."/>
            <person name="Aizawa S."/>
            <person name="Alam M."/>
        </authorList>
    </citation>
    <scope>NUCLEOTIDE SEQUENCE [LARGE SCALE GENOMIC DNA]</scope>
    <source>
        <strain evidence="1 2">Lewin</strain>
    </source>
</reference>